<keyword evidence="1" id="KW-0732">Signal</keyword>
<reference evidence="2 3" key="1">
    <citation type="submission" date="2022-10" db="EMBL/GenBank/DDBJ databases">
        <title>High-quality genome sequences of two octocoral-associated bacteria, Endozoicomonas euniceicola EF212 and Endozoicomonas gorgoniicola PS125.</title>
        <authorList>
            <person name="Chiou Y.-J."/>
            <person name="Chen Y.-H."/>
        </authorList>
    </citation>
    <scope>NUCLEOTIDE SEQUENCE [LARGE SCALE GENOMIC DNA]</scope>
    <source>
        <strain evidence="2 3">PS125</strain>
    </source>
</reference>
<feature type="signal peptide" evidence="1">
    <location>
        <begin position="1"/>
        <end position="24"/>
    </location>
</feature>
<organism evidence="2 3">
    <name type="scientific">Endozoicomonas gorgoniicola</name>
    <dbReference type="NCBI Taxonomy" id="1234144"/>
    <lineage>
        <taxon>Bacteria</taxon>
        <taxon>Pseudomonadati</taxon>
        <taxon>Pseudomonadota</taxon>
        <taxon>Gammaproteobacteria</taxon>
        <taxon>Oceanospirillales</taxon>
        <taxon>Endozoicomonadaceae</taxon>
        <taxon>Endozoicomonas</taxon>
    </lineage>
</organism>
<sequence>MKNVWYKKSAVFIATLLLSLTVYAGPVIHRAVEPAQMLLDITLKESNLTLYLTIPASASPLLVSNHEHKDIVSLLTEASDLWLPDADAACTLSSHRVFHSEHEATEEIRGDIQGFYDFNCLNPQSLYSIRPNVLNTLPGLKQLNIWLTTDNWQNKQSLIIPGDGNIAIKPGS</sequence>
<keyword evidence="3" id="KW-1185">Reference proteome</keyword>
<proteinExistence type="predicted"/>
<name>A0ABT3MR79_9GAMM</name>
<feature type="chain" id="PRO_5046940413" evidence="1">
    <location>
        <begin position="25"/>
        <end position="172"/>
    </location>
</feature>
<dbReference type="Proteomes" id="UP001209854">
    <property type="component" value="Unassembled WGS sequence"/>
</dbReference>
<dbReference type="InterPro" id="IPR021253">
    <property type="entry name" value="ZrgA-like"/>
</dbReference>
<dbReference type="RefSeq" id="WP_262566865.1">
    <property type="nucleotide sequence ID" value="NZ_JAPFCC010000001.1"/>
</dbReference>
<evidence type="ECO:0000313" key="2">
    <source>
        <dbReference type="EMBL" id="MCW7551867.1"/>
    </source>
</evidence>
<protein>
    <submittedName>
        <fullName evidence="2">Uncharacterized protein</fullName>
    </submittedName>
</protein>
<dbReference type="EMBL" id="JAPFCC010000001">
    <property type="protein sequence ID" value="MCW7551867.1"/>
    <property type="molecule type" value="Genomic_DNA"/>
</dbReference>
<dbReference type="Pfam" id="PF10986">
    <property type="entry name" value="ZrgA"/>
    <property type="match status" value="1"/>
</dbReference>
<evidence type="ECO:0000256" key="1">
    <source>
        <dbReference type="SAM" id="SignalP"/>
    </source>
</evidence>
<comment type="caution">
    <text evidence="2">The sequence shown here is derived from an EMBL/GenBank/DDBJ whole genome shotgun (WGS) entry which is preliminary data.</text>
</comment>
<accession>A0ABT3MR79</accession>
<evidence type="ECO:0000313" key="3">
    <source>
        <dbReference type="Proteomes" id="UP001209854"/>
    </source>
</evidence>
<gene>
    <name evidence="2" type="ORF">NX722_04265</name>
</gene>